<accession>A0A7C8JC97</accession>
<dbReference type="AlphaFoldDB" id="A0A7C8JC97"/>
<proteinExistence type="predicted"/>
<reference evidence="3 4" key="1">
    <citation type="submission" date="2019-06" db="EMBL/GenBank/DDBJ databases">
        <authorList>
            <person name="Palmer J.M."/>
        </authorList>
    </citation>
    <scope>NUCLEOTIDE SEQUENCE [LARGE SCALE GENOMIC DNA]</scope>
    <source>
        <strain evidence="1 3">TWF102</strain>
        <strain evidence="2 4">TWF703</strain>
    </source>
</reference>
<comment type="caution">
    <text evidence="1">The sequence shown here is derived from an EMBL/GenBank/DDBJ whole genome shotgun (WGS) entry which is preliminary data.</text>
</comment>
<evidence type="ECO:0000313" key="2">
    <source>
        <dbReference type="EMBL" id="KAF3146098.1"/>
    </source>
</evidence>
<dbReference type="Proteomes" id="UP000480548">
    <property type="component" value="Unassembled WGS sequence"/>
</dbReference>
<dbReference type="EMBL" id="WIQZ01000003">
    <property type="protein sequence ID" value="KAF3146098.1"/>
    <property type="molecule type" value="Genomic_DNA"/>
</dbReference>
<name>A0A7C8JC97_ORBOL</name>
<evidence type="ECO:0000313" key="1">
    <source>
        <dbReference type="EMBL" id="KAF3101581.1"/>
    </source>
</evidence>
<organism evidence="1 3">
    <name type="scientific">Orbilia oligospora</name>
    <name type="common">Nematode-trapping fungus</name>
    <name type="synonym">Arthrobotrys oligospora</name>
    <dbReference type="NCBI Taxonomy" id="2813651"/>
    <lineage>
        <taxon>Eukaryota</taxon>
        <taxon>Fungi</taxon>
        <taxon>Dikarya</taxon>
        <taxon>Ascomycota</taxon>
        <taxon>Pezizomycotina</taxon>
        <taxon>Orbiliomycetes</taxon>
        <taxon>Orbiliales</taxon>
        <taxon>Orbiliaceae</taxon>
        <taxon>Orbilia</taxon>
    </lineage>
</organism>
<protein>
    <recommendedName>
        <fullName evidence="5">F-box domain-containing protein</fullName>
    </recommendedName>
</protein>
<gene>
    <name evidence="1" type="ORF">TWF102_004827</name>
    <name evidence="2" type="ORF">TWF703_005644</name>
</gene>
<evidence type="ECO:0008006" key="5">
    <source>
        <dbReference type="Google" id="ProtNLM"/>
    </source>
</evidence>
<dbReference type="Proteomes" id="UP000475325">
    <property type="component" value="Unassembled WGS sequence"/>
</dbReference>
<sequence length="501" mass="56238">MAEGSTKGQWNFYEERRREVARKQKAFELIRGKLQTLKPPPIVVTSNKIISNVLKHLNRSGVFSLMLSCKALYDICYPDLWANLCFGRRYDCKDPRPSVTAEASHRLVKSFELSGAGGLEKLERLELGQSFYIAVDDSDQSPKEILSVLANQIELGNTPKLSHLSLDWTFVAARMQSRVEAEFHDPASLRLPKVDPTSLLDTRNLKDLEVLLMWSENLAMASLAANAIVDILSGSPNLENVTLRTWSGLNYQARGKIKKGVEQLWEALTGLQAVIRGLKNLRSLSIIDALSIHPSFLLTPPPACRSVSYSGKTTTLWWEQFGNFPFSGIERMTLEGAELDTAEGKAMKRRTDQEWTPVENLLLGDVKVSTLKWLDISPPSGGLGEEMRYKGYPKDFINCMLKKNIQLSDECLQPLAICAALDTYAEDTALQTLRETRSIGEEFQSEMRDKPVDMLVQQFENELGPEFIAKCTEILRVQLREGGPTSFSVPQMDQYGSSDSY</sequence>
<dbReference type="EMBL" id="WIQW01000023">
    <property type="protein sequence ID" value="KAF3101581.1"/>
    <property type="molecule type" value="Genomic_DNA"/>
</dbReference>
<evidence type="ECO:0000313" key="3">
    <source>
        <dbReference type="Proteomes" id="UP000475325"/>
    </source>
</evidence>
<evidence type="ECO:0000313" key="4">
    <source>
        <dbReference type="Proteomes" id="UP000480548"/>
    </source>
</evidence>